<dbReference type="RefSeq" id="WP_380703689.1">
    <property type="nucleotide sequence ID" value="NZ_JBHSAP010000009.1"/>
</dbReference>
<organism evidence="1 2">
    <name type="scientific">Salinithrix halophila</name>
    <dbReference type="NCBI Taxonomy" id="1485204"/>
    <lineage>
        <taxon>Bacteria</taxon>
        <taxon>Bacillati</taxon>
        <taxon>Bacillota</taxon>
        <taxon>Bacilli</taxon>
        <taxon>Bacillales</taxon>
        <taxon>Thermoactinomycetaceae</taxon>
        <taxon>Salinithrix</taxon>
    </lineage>
</organism>
<comment type="caution">
    <text evidence="1">The sequence shown here is derived from an EMBL/GenBank/DDBJ whole genome shotgun (WGS) entry which is preliminary data.</text>
</comment>
<reference evidence="2" key="1">
    <citation type="journal article" date="2019" name="Int. J. Syst. Evol. Microbiol.">
        <title>The Global Catalogue of Microorganisms (GCM) 10K type strain sequencing project: providing services to taxonomists for standard genome sequencing and annotation.</title>
        <authorList>
            <consortium name="The Broad Institute Genomics Platform"/>
            <consortium name="The Broad Institute Genome Sequencing Center for Infectious Disease"/>
            <person name="Wu L."/>
            <person name="Ma J."/>
        </authorList>
    </citation>
    <scope>NUCLEOTIDE SEQUENCE [LARGE SCALE GENOMIC DNA]</scope>
    <source>
        <strain evidence="2">IBRC-M 10813</strain>
    </source>
</reference>
<keyword evidence="2" id="KW-1185">Reference proteome</keyword>
<evidence type="ECO:0000313" key="2">
    <source>
        <dbReference type="Proteomes" id="UP001595843"/>
    </source>
</evidence>
<proteinExistence type="predicted"/>
<dbReference type="Proteomes" id="UP001595843">
    <property type="component" value="Unassembled WGS sequence"/>
</dbReference>
<dbReference type="SUPFAM" id="SSF103642">
    <property type="entry name" value="Sec-C motif"/>
    <property type="match status" value="1"/>
</dbReference>
<protein>
    <submittedName>
        <fullName evidence="1">SEC-C domain-containing protein</fullName>
    </submittedName>
</protein>
<dbReference type="EMBL" id="JBHSAP010000009">
    <property type="protein sequence ID" value="MFC4076603.1"/>
    <property type="molecule type" value="Genomic_DNA"/>
</dbReference>
<dbReference type="InterPro" id="IPR004027">
    <property type="entry name" value="SEC_C_motif"/>
</dbReference>
<accession>A0ABV8JCI2</accession>
<gene>
    <name evidence="1" type="ORF">ACFOUO_07250</name>
</gene>
<name>A0ABV8JCI2_9BACL</name>
<evidence type="ECO:0000313" key="1">
    <source>
        <dbReference type="EMBL" id="MFC4076603.1"/>
    </source>
</evidence>
<dbReference type="Gene3D" id="3.10.450.50">
    <property type="match status" value="1"/>
</dbReference>
<dbReference type="Pfam" id="PF02810">
    <property type="entry name" value="SEC-C"/>
    <property type="match status" value="1"/>
</dbReference>
<sequence>MVGRNDLCPCGSGKKYKKCCERVVAIQSAEQLREERELNTKTQVVSELNRWFEGQLSRESEYEWSRKFKEDLNLEVNQPIPPNFTYSFRFWLLFDAPCLNGQRVVDAWKSTLENKPDALRIAEELCDIHLCCYEILHVNQGEVTLQSLTDHEQYRVRVAEPTRRGTLMFARLSRLGNRYELFGPYTSFGDEMRGEIFVYLKNQAQKEGELKQEFWHRNGLQVIGWLMQRAQEMEQLEKMMASTGTAEEAAPTAEKIETTEPKDWLPRVLPLPEEDRGIPEMVELQLEQFDSKFVSGFQKKTQELYRHSLDLFRTYIATHFGKSFTWSLLTEESLSHFFSVWYVDQEQSSPVRSKIFLNTLKGLFRWLQEEAICDVYTSFAEVYRQLIRTLPLAFDAKLWLKENGVMQGNIHEPTLGGTYMLSVSPAGATLDVGEKWVPVHMNLRGLPPSWMENRFWVRGTVAVHDNESCFTEIETVYPFLPMAQVETV</sequence>